<keyword evidence="1" id="KW-0812">Transmembrane</keyword>
<dbReference type="InterPro" id="IPR008964">
    <property type="entry name" value="Invasin/intimin_cell_adhesion"/>
</dbReference>
<dbReference type="EMBL" id="CP035704">
    <property type="protein sequence ID" value="QBB69558.1"/>
    <property type="molecule type" value="Genomic_DNA"/>
</dbReference>
<name>A0A411HGC8_9GAMM</name>
<evidence type="ECO:0000313" key="3">
    <source>
        <dbReference type="EMBL" id="QBB69558.1"/>
    </source>
</evidence>
<keyword evidence="2" id="KW-0732">Signal</keyword>
<accession>A0A411HGC8</accession>
<evidence type="ECO:0000256" key="1">
    <source>
        <dbReference type="SAM" id="Phobius"/>
    </source>
</evidence>
<reference evidence="3 4" key="1">
    <citation type="submission" date="2019-01" db="EMBL/GenBank/DDBJ databases">
        <title>Pseudolysobacter antarctica gen. nov., sp. nov., isolated from Fildes Peninsula, Antarctica.</title>
        <authorList>
            <person name="Wei Z."/>
            <person name="Peng F."/>
        </authorList>
    </citation>
    <scope>NUCLEOTIDE SEQUENCE [LARGE SCALE GENOMIC DNA]</scope>
    <source>
        <strain evidence="3 4">AQ6-296</strain>
    </source>
</reference>
<dbReference type="Gene3D" id="2.60.40.10">
    <property type="entry name" value="Immunoglobulins"/>
    <property type="match status" value="1"/>
</dbReference>
<sequence>MRNLRLLAFLILCVASNLACADVRNPNPNLTISIIGSDSFNVSAPGVEIPAIFSVRVVDPQGNPIPGLTVEFFTNYSICFAGDPRCVLPPQAMYGHFSDNQSGESVLTDQNGVASAGHTYIGGSVAGTYTVVGGIYYSASAYNAEIMKTGSDPTAFFSINQFAAAPIASIPASGTFGLLLLALAILVATACLKRVF</sequence>
<keyword evidence="1" id="KW-0472">Membrane</keyword>
<feature type="signal peptide" evidence="2">
    <location>
        <begin position="1"/>
        <end position="21"/>
    </location>
</feature>
<feature type="chain" id="PRO_5019026953" evidence="2">
    <location>
        <begin position="22"/>
        <end position="196"/>
    </location>
</feature>
<gene>
    <name evidence="3" type="ORF">ELE36_03715</name>
</gene>
<organism evidence="3 4">
    <name type="scientific">Pseudolysobacter antarcticus</name>
    <dbReference type="NCBI Taxonomy" id="2511995"/>
    <lineage>
        <taxon>Bacteria</taxon>
        <taxon>Pseudomonadati</taxon>
        <taxon>Pseudomonadota</taxon>
        <taxon>Gammaproteobacteria</taxon>
        <taxon>Lysobacterales</taxon>
        <taxon>Rhodanobacteraceae</taxon>
        <taxon>Pseudolysobacter</taxon>
    </lineage>
</organism>
<protein>
    <submittedName>
        <fullName evidence="3">Uncharacterized protein</fullName>
    </submittedName>
</protein>
<evidence type="ECO:0000256" key="2">
    <source>
        <dbReference type="SAM" id="SignalP"/>
    </source>
</evidence>
<dbReference type="InterPro" id="IPR013783">
    <property type="entry name" value="Ig-like_fold"/>
</dbReference>
<evidence type="ECO:0000313" key="4">
    <source>
        <dbReference type="Proteomes" id="UP000291562"/>
    </source>
</evidence>
<dbReference type="KEGG" id="xbc:ELE36_03715"/>
<dbReference type="SUPFAM" id="SSF49373">
    <property type="entry name" value="Invasin/intimin cell-adhesion fragments"/>
    <property type="match status" value="1"/>
</dbReference>
<keyword evidence="4" id="KW-1185">Reference proteome</keyword>
<proteinExistence type="predicted"/>
<keyword evidence="1" id="KW-1133">Transmembrane helix</keyword>
<feature type="transmembrane region" description="Helical" evidence="1">
    <location>
        <begin position="170"/>
        <end position="192"/>
    </location>
</feature>
<dbReference type="AlphaFoldDB" id="A0A411HGC8"/>
<dbReference type="Proteomes" id="UP000291562">
    <property type="component" value="Chromosome"/>
</dbReference>